<organism evidence="3 4">
    <name type="scientific">Paraglaciecola hydrolytica</name>
    <dbReference type="NCBI Taxonomy" id="1799789"/>
    <lineage>
        <taxon>Bacteria</taxon>
        <taxon>Pseudomonadati</taxon>
        <taxon>Pseudomonadota</taxon>
        <taxon>Gammaproteobacteria</taxon>
        <taxon>Alteromonadales</taxon>
        <taxon>Alteromonadaceae</taxon>
        <taxon>Paraglaciecola</taxon>
    </lineage>
</organism>
<comment type="caution">
    <text evidence="3">The sequence shown here is derived from an EMBL/GenBank/DDBJ whole genome shotgun (WGS) entry which is preliminary data.</text>
</comment>
<dbReference type="RefSeq" id="WP_068375532.1">
    <property type="nucleotide sequence ID" value="NZ_LSNE01000005.1"/>
</dbReference>
<dbReference type="Pfam" id="PF01734">
    <property type="entry name" value="Patatin"/>
    <property type="match status" value="1"/>
</dbReference>
<name>A0A136A0P5_9ALTE</name>
<dbReference type="InterPro" id="IPR002641">
    <property type="entry name" value="PNPLA_dom"/>
</dbReference>
<evidence type="ECO:0000313" key="3">
    <source>
        <dbReference type="EMBL" id="KXI28792.1"/>
    </source>
</evidence>
<evidence type="ECO:0000256" key="1">
    <source>
        <dbReference type="ARBA" id="ARBA00023098"/>
    </source>
</evidence>
<accession>A0A136A0P5</accession>
<dbReference type="STRING" id="1799789.AX660_11315"/>
<keyword evidence="4" id="KW-1185">Reference proteome</keyword>
<dbReference type="Proteomes" id="UP000070299">
    <property type="component" value="Unassembled WGS sequence"/>
</dbReference>
<dbReference type="EMBL" id="LSNE01000005">
    <property type="protein sequence ID" value="KXI28792.1"/>
    <property type="molecule type" value="Genomic_DNA"/>
</dbReference>
<reference evidence="4" key="1">
    <citation type="submission" date="2016-02" db="EMBL/GenBank/DDBJ databases">
        <authorList>
            <person name="Schultz-Johansen M."/>
            <person name="Glaring M.A."/>
            <person name="Bech P.K."/>
            <person name="Stougaard P."/>
        </authorList>
    </citation>
    <scope>NUCLEOTIDE SEQUENCE [LARGE SCALE GENOMIC DNA]</scope>
    <source>
        <strain evidence="4">S66</strain>
    </source>
</reference>
<dbReference type="GO" id="GO:0006629">
    <property type="term" value="P:lipid metabolic process"/>
    <property type="evidence" value="ECO:0007669"/>
    <property type="project" value="UniProtKB-KW"/>
</dbReference>
<evidence type="ECO:0000259" key="2">
    <source>
        <dbReference type="Pfam" id="PF01734"/>
    </source>
</evidence>
<proteinExistence type="predicted"/>
<sequence>MLEIYAGENAIKTLEQDGLNSDVFSSFLGASGGPKWFSLFGLDKYLFGEFFKHRTQPLALIGSSAGAFRAACFAQKDPVAAISRLAKSYSETVYSDKVTPAEISSKARILLAEVFGPDGAAHVIQNPIFQAHFIVARTKGLVSFENKALQLTGLLKSYTMNRMNRSLLRSQYERVIYQSPYSQFKLQDESRFATHHIDLTSQNISDALLASGSIPLVMQGIKNIAGSPKGMYRDGGIIDYHFDIKIESPSGLILYPHFNANPKAGWFDKNLKRPVNPHNYSNTVMLVPSAAFISSLPYAKIPDREDFTAMAAPERIKYWKTVLAETDRLAEAFANFVHKQDLSLIKAL</sequence>
<gene>
    <name evidence="3" type="ORF">AX660_11315</name>
</gene>
<evidence type="ECO:0000313" key="4">
    <source>
        <dbReference type="Proteomes" id="UP000070299"/>
    </source>
</evidence>
<dbReference type="SUPFAM" id="SSF52151">
    <property type="entry name" value="FabD/lysophospholipase-like"/>
    <property type="match status" value="1"/>
</dbReference>
<protein>
    <recommendedName>
        <fullName evidence="2">PNPLA domain-containing protein</fullName>
    </recommendedName>
</protein>
<dbReference type="OrthoDB" id="8586159at2"/>
<keyword evidence="1" id="KW-0443">Lipid metabolism</keyword>
<dbReference type="AlphaFoldDB" id="A0A136A0P5"/>
<feature type="domain" description="PNPLA" evidence="2">
    <location>
        <begin position="51"/>
        <end position="239"/>
    </location>
</feature>
<dbReference type="InterPro" id="IPR016035">
    <property type="entry name" value="Acyl_Trfase/lysoPLipase"/>
</dbReference>